<dbReference type="HOGENOM" id="CLU_009379_2_0_1"/>
<evidence type="ECO:0000313" key="7">
    <source>
        <dbReference type="Proteomes" id="UP000008065"/>
    </source>
</evidence>
<feature type="compositionally biased region" description="Basic and acidic residues" evidence="5">
    <location>
        <begin position="503"/>
        <end position="515"/>
    </location>
</feature>
<dbReference type="VEuPathDB" id="FungiDB:NEUTE1DRAFT_147033"/>
<feature type="region of interest" description="Disordered" evidence="5">
    <location>
        <begin position="117"/>
        <end position="149"/>
    </location>
</feature>
<sequence length="754" mass="84691">MEERKVLDGSLVAELPQHSTLATYKCKHELAAEERWAQVREEKKKEKEEELGATSRLIYENFGGGVCASDAKPALQVLVDTARLATSHYHHISSSKTDLTMDAASIEELNKVRRAMGMKPLPVPGEAPKARSPTPEGEDKGSTLETREAASYDNYKKALEAEAAKKKREERAAAIKKAREMAQRNAILDGKGIADDVEDDELDAKAWLKNQKKRQKKIEAAKKAEEEKEAAAAAAAAAEHTARDLAGVKVAHDIDTFLESGDQVLTLKDTGVLDAEEEGDELENIELREREKLNERLDLKKKKPLYDPNDIDETGERTILSQYDEEISGKKKKAFTLGQTIRTTTTTDSLADILDSAPVQRKGQTVDLDMLDDAPAPVSDYMDASEVKVKKPKKKKTKSTRRRDDDDVLYPGEPEAPADTEQQMDIDSEAVTYTKKRKTFDEDFVDDDDLQQSLARQRSAALKKRKTRPEELAKQLREQSNQPEPEAAEAGGIVIDEISEFVDALHAEREEEKKAPKPKPQQWTETAVTAMEEESSDEEMEDADKDGQSERATSPTAELPTTGVEEEQLVAQGMAATFALLKDRRLIDAESRGGELVKNFRESAHFKAELARLMKKFDEETRIQRERDRASGRLDRMSTREREEWQRQQNTIREQHQARVMEQLFREAYKPTVELKYVGEDGRQLGQKEAFKELSHQFHGKGSGKGKTDKMLKKQEAKKKQMAQSFLDASQNVGMSTAASHQGKKRKEAGVRLA</sequence>
<protein>
    <recommendedName>
        <fullName evidence="8">SART-1 protein</fullName>
    </recommendedName>
</protein>
<feature type="compositionally biased region" description="Polar residues" evidence="5">
    <location>
        <begin position="727"/>
        <end position="740"/>
    </location>
</feature>
<feature type="compositionally biased region" description="Basic and acidic residues" evidence="5">
    <location>
        <begin position="468"/>
        <end position="477"/>
    </location>
</feature>
<dbReference type="GeneID" id="20826782"/>
<comment type="similarity">
    <text evidence="2">Belongs to the SNU66/SART1 family.</text>
</comment>
<dbReference type="RefSeq" id="XP_009851943.1">
    <property type="nucleotide sequence ID" value="XM_009853641.1"/>
</dbReference>
<feature type="compositionally biased region" description="Basic and acidic residues" evidence="5">
    <location>
        <begin position="706"/>
        <end position="719"/>
    </location>
</feature>
<feature type="region of interest" description="Disordered" evidence="5">
    <location>
        <begin position="362"/>
        <end position="566"/>
    </location>
</feature>
<evidence type="ECO:0000256" key="4">
    <source>
        <dbReference type="SAM" id="Coils"/>
    </source>
</evidence>
<feature type="coiled-coil region" evidence="4">
    <location>
        <begin position="149"/>
        <end position="184"/>
    </location>
</feature>
<dbReference type="OrthoDB" id="5583at2759"/>
<evidence type="ECO:0008006" key="8">
    <source>
        <dbReference type="Google" id="ProtNLM"/>
    </source>
</evidence>
<feature type="coiled-coil region" evidence="4">
    <location>
        <begin position="208"/>
        <end position="241"/>
    </location>
</feature>
<proteinExistence type="inferred from homology"/>
<feature type="compositionally biased region" description="Basic and acidic residues" evidence="5">
    <location>
        <begin position="628"/>
        <end position="646"/>
    </location>
</feature>
<evidence type="ECO:0000256" key="5">
    <source>
        <dbReference type="SAM" id="MobiDB-lite"/>
    </source>
</evidence>
<dbReference type="GO" id="GO:0046540">
    <property type="term" value="C:U4/U6 x U5 tri-snRNP complex"/>
    <property type="evidence" value="ECO:0007669"/>
    <property type="project" value="TreeGrafter"/>
</dbReference>
<evidence type="ECO:0000256" key="2">
    <source>
        <dbReference type="ARBA" id="ARBA00006076"/>
    </source>
</evidence>
<feature type="compositionally biased region" description="Basic residues" evidence="5">
    <location>
        <begin position="390"/>
        <end position="401"/>
    </location>
</feature>
<dbReference type="InterPro" id="IPR005011">
    <property type="entry name" value="SNU66/SART1"/>
</dbReference>
<dbReference type="EMBL" id="GL891305">
    <property type="protein sequence ID" value="EGO56334.1"/>
    <property type="molecule type" value="Genomic_DNA"/>
</dbReference>
<keyword evidence="4" id="KW-0175">Coiled coil</keyword>
<dbReference type="PANTHER" id="PTHR14152">
    <property type="entry name" value="SQUAMOUS CELL CARCINOMA ANTIGEN RECOGNISED BY CYTOTOXIC T LYMPHOCYTES"/>
    <property type="match status" value="1"/>
</dbReference>
<gene>
    <name evidence="6" type="ORF">NEUTE1DRAFT_147033</name>
</gene>
<feature type="compositionally biased region" description="Acidic residues" evidence="5">
    <location>
        <begin position="531"/>
        <end position="544"/>
    </location>
</feature>
<dbReference type="Proteomes" id="UP000008065">
    <property type="component" value="Unassembled WGS sequence"/>
</dbReference>
<feature type="compositionally biased region" description="Acidic residues" evidence="5">
    <location>
        <begin position="416"/>
        <end position="428"/>
    </location>
</feature>
<organism evidence="6 7">
    <name type="scientific">Neurospora tetrasperma (strain FGSC 2508 / ATCC MYA-4615 / P0657)</name>
    <dbReference type="NCBI Taxonomy" id="510951"/>
    <lineage>
        <taxon>Eukaryota</taxon>
        <taxon>Fungi</taxon>
        <taxon>Dikarya</taxon>
        <taxon>Ascomycota</taxon>
        <taxon>Pezizomycotina</taxon>
        <taxon>Sordariomycetes</taxon>
        <taxon>Sordariomycetidae</taxon>
        <taxon>Sordariales</taxon>
        <taxon>Sordariaceae</taxon>
        <taxon>Neurospora</taxon>
    </lineage>
</organism>
<dbReference type="PANTHER" id="PTHR14152:SF5">
    <property type="entry name" value="U4_U6.U5 TRI-SNRNP-ASSOCIATED PROTEIN 1"/>
    <property type="match status" value="1"/>
</dbReference>
<evidence type="ECO:0000313" key="6">
    <source>
        <dbReference type="EMBL" id="EGO56334.1"/>
    </source>
</evidence>
<name>F8MPM2_NEUT8</name>
<feature type="coiled-coil region" evidence="4">
    <location>
        <begin position="275"/>
        <end position="302"/>
    </location>
</feature>
<feature type="region of interest" description="Disordered" evidence="5">
    <location>
        <begin position="693"/>
        <end position="754"/>
    </location>
</feature>
<keyword evidence="3" id="KW-0539">Nucleus</keyword>
<keyword evidence="7" id="KW-1185">Reference proteome</keyword>
<accession>F8MPM2</accession>
<dbReference type="GO" id="GO:0000481">
    <property type="term" value="P:maturation of 5S rRNA"/>
    <property type="evidence" value="ECO:0007669"/>
    <property type="project" value="TreeGrafter"/>
</dbReference>
<dbReference type="Pfam" id="PF03343">
    <property type="entry name" value="SART-1"/>
    <property type="match status" value="1"/>
</dbReference>
<feature type="region of interest" description="Disordered" evidence="5">
    <location>
        <begin position="628"/>
        <end position="650"/>
    </location>
</feature>
<comment type="subcellular location">
    <subcellularLocation>
        <location evidence="1">Nucleus</location>
    </subcellularLocation>
</comment>
<evidence type="ECO:0000256" key="3">
    <source>
        <dbReference type="ARBA" id="ARBA00023242"/>
    </source>
</evidence>
<dbReference type="GO" id="GO:0045292">
    <property type="term" value="P:mRNA cis splicing, via spliceosome"/>
    <property type="evidence" value="ECO:0007669"/>
    <property type="project" value="TreeGrafter"/>
</dbReference>
<reference evidence="7" key="1">
    <citation type="journal article" date="2011" name="Genetics">
        <title>Massive changes in genome architecture accompany the transition to self-fertility in the filamentous fungus Neurospora tetrasperma.</title>
        <authorList>
            <person name="Ellison C.E."/>
            <person name="Stajich J.E."/>
            <person name="Jacobson D.J."/>
            <person name="Natvig D.O."/>
            <person name="Lapidus A."/>
            <person name="Foster B."/>
            <person name="Aerts A."/>
            <person name="Riley R."/>
            <person name="Lindquist E.A."/>
            <person name="Grigoriev I.V."/>
            <person name="Taylor J.W."/>
        </authorList>
    </citation>
    <scope>NUCLEOTIDE SEQUENCE [LARGE SCALE GENOMIC DNA]</scope>
    <source>
        <strain evidence="7">FGSC 2508 / P0657</strain>
    </source>
</reference>
<evidence type="ECO:0000256" key="1">
    <source>
        <dbReference type="ARBA" id="ARBA00004123"/>
    </source>
</evidence>
<dbReference type="KEGG" id="nte:NEUTE1DRAFT147033"/>
<feature type="compositionally biased region" description="Basic and acidic residues" evidence="5">
    <location>
        <begin position="137"/>
        <end position="149"/>
    </location>
</feature>
<dbReference type="AlphaFoldDB" id="F8MPM2"/>